<name>A0AAD9LCB9_9STRA</name>
<sequence length="286" mass="30588">MAKTIAFTTAVLLATFGPTDGKSVNESCSVVDFTTQETQFLLLNNAVDIVTQSTLLSTLVKDYDPLVLQNIDLGEFKYSVLGQDLTFTPTLDNLNVIGLANLVPEHLNASSSNCVDFGAHCTGQLSIDATVSLTLEEIDTSIAVDVSLTLDKPTLAANVQANMYGCAASATDCEDFTVTTIEVAGVDSKYSSIMDTLLRRFESAAVQMVSLDFDSIVKSDFSFHNSGPIISAITDALADFSADEINKKSSVYDKFTSSLNDQLLSVANDYIDSKLKPSFGSTCLDA</sequence>
<protein>
    <submittedName>
        <fullName evidence="2">Uncharacterized protein</fullName>
    </submittedName>
</protein>
<accession>A0AAD9LCB9</accession>
<dbReference type="AlphaFoldDB" id="A0AAD9LCB9"/>
<proteinExistence type="predicted"/>
<evidence type="ECO:0000313" key="3">
    <source>
        <dbReference type="Proteomes" id="UP001259832"/>
    </source>
</evidence>
<feature type="chain" id="PRO_5042275226" evidence="1">
    <location>
        <begin position="22"/>
        <end position="286"/>
    </location>
</feature>
<reference evidence="2" key="1">
    <citation type="submission" date="2023-08" db="EMBL/GenBank/DDBJ databases">
        <title>Reference Genome Resource for the Citrus Pathogen Phytophthora citrophthora.</title>
        <authorList>
            <person name="Moller H."/>
            <person name="Coetzee B."/>
            <person name="Rose L.J."/>
            <person name="Van Niekerk J.M."/>
        </authorList>
    </citation>
    <scope>NUCLEOTIDE SEQUENCE</scope>
    <source>
        <strain evidence="2">STE-U-9442</strain>
    </source>
</reference>
<keyword evidence="3" id="KW-1185">Reference proteome</keyword>
<keyword evidence="1" id="KW-0732">Signal</keyword>
<gene>
    <name evidence="2" type="ORF">P3T76_014363</name>
</gene>
<organism evidence="2 3">
    <name type="scientific">Phytophthora citrophthora</name>
    <dbReference type="NCBI Taxonomy" id="4793"/>
    <lineage>
        <taxon>Eukaryota</taxon>
        <taxon>Sar</taxon>
        <taxon>Stramenopiles</taxon>
        <taxon>Oomycota</taxon>
        <taxon>Peronosporomycetes</taxon>
        <taxon>Peronosporales</taxon>
        <taxon>Peronosporaceae</taxon>
        <taxon>Phytophthora</taxon>
    </lineage>
</organism>
<dbReference type="EMBL" id="JASMQC010000041">
    <property type="protein sequence ID" value="KAK1930129.1"/>
    <property type="molecule type" value="Genomic_DNA"/>
</dbReference>
<comment type="caution">
    <text evidence="2">The sequence shown here is derived from an EMBL/GenBank/DDBJ whole genome shotgun (WGS) entry which is preliminary data.</text>
</comment>
<evidence type="ECO:0000256" key="1">
    <source>
        <dbReference type="SAM" id="SignalP"/>
    </source>
</evidence>
<evidence type="ECO:0000313" key="2">
    <source>
        <dbReference type="EMBL" id="KAK1930129.1"/>
    </source>
</evidence>
<dbReference type="Proteomes" id="UP001259832">
    <property type="component" value="Unassembled WGS sequence"/>
</dbReference>
<feature type="signal peptide" evidence="1">
    <location>
        <begin position="1"/>
        <end position="21"/>
    </location>
</feature>